<feature type="chain" id="PRO_5041967345" evidence="1">
    <location>
        <begin position="17"/>
        <end position="162"/>
    </location>
</feature>
<evidence type="ECO:0000256" key="1">
    <source>
        <dbReference type="SAM" id="SignalP"/>
    </source>
</evidence>
<dbReference type="Proteomes" id="UP001285441">
    <property type="component" value="Unassembled WGS sequence"/>
</dbReference>
<sequence>MLSAALLALATVLGTAVVGPAIGFFRPMECNQGESAKRLCYTAPENTPQDVSLADVKYAANYLRSYGRQTKASRLFTMKIVETPGCGEWSLYTRGSVLITAKHVGMAFNSSQQAAALLGCATDGGSLGTIVNATNPAYTPAAYKALNAVSSGLVIKVVAAGL</sequence>
<dbReference type="EMBL" id="JAULSW010000009">
    <property type="protein sequence ID" value="KAK3370415.1"/>
    <property type="molecule type" value="Genomic_DNA"/>
</dbReference>
<keyword evidence="1" id="KW-0732">Signal</keyword>
<feature type="signal peptide" evidence="1">
    <location>
        <begin position="1"/>
        <end position="16"/>
    </location>
</feature>
<gene>
    <name evidence="2" type="ORF">B0H63DRAFT_564584</name>
</gene>
<organism evidence="2 3">
    <name type="scientific">Podospora didyma</name>
    <dbReference type="NCBI Taxonomy" id="330526"/>
    <lineage>
        <taxon>Eukaryota</taxon>
        <taxon>Fungi</taxon>
        <taxon>Dikarya</taxon>
        <taxon>Ascomycota</taxon>
        <taxon>Pezizomycotina</taxon>
        <taxon>Sordariomycetes</taxon>
        <taxon>Sordariomycetidae</taxon>
        <taxon>Sordariales</taxon>
        <taxon>Podosporaceae</taxon>
        <taxon>Podospora</taxon>
    </lineage>
</organism>
<dbReference type="AlphaFoldDB" id="A0AAE0K6V6"/>
<evidence type="ECO:0000313" key="3">
    <source>
        <dbReference type="Proteomes" id="UP001285441"/>
    </source>
</evidence>
<accession>A0AAE0K6V6</accession>
<evidence type="ECO:0000313" key="2">
    <source>
        <dbReference type="EMBL" id="KAK3370415.1"/>
    </source>
</evidence>
<comment type="caution">
    <text evidence="2">The sequence shown here is derived from an EMBL/GenBank/DDBJ whole genome shotgun (WGS) entry which is preliminary data.</text>
</comment>
<proteinExistence type="predicted"/>
<reference evidence="2" key="1">
    <citation type="journal article" date="2023" name="Mol. Phylogenet. Evol.">
        <title>Genome-scale phylogeny and comparative genomics of the fungal order Sordariales.</title>
        <authorList>
            <person name="Hensen N."/>
            <person name="Bonometti L."/>
            <person name="Westerberg I."/>
            <person name="Brannstrom I.O."/>
            <person name="Guillou S."/>
            <person name="Cros-Aarteil S."/>
            <person name="Calhoun S."/>
            <person name="Haridas S."/>
            <person name="Kuo A."/>
            <person name="Mondo S."/>
            <person name="Pangilinan J."/>
            <person name="Riley R."/>
            <person name="LaButti K."/>
            <person name="Andreopoulos B."/>
            <person name="Lipzen A."/>
            <person name="Chen C."/>
            <person name="Yan M."/>
            <person name="Daum C."/>
            <person name="Ng V."/>
            <person name="Clum A."/>
            <person name="Steindorff A."/>
            <person name="Ohm R.A."/>
            <person name="Martin F."/>
            <person name="Silar P."/>
            <person name="Natvig D.O."/>
            <person name="Lalanne C."/>
            <person name="Gautier V."/>
            <person name="Ament-Velasquez S.L."/>
            <person name="Kruys A."/>
            <person name="Hutchinson M.I."/>
            <person name="Powell A.J."/>
            <person name="Barry K."/>
            <person name="Miller A.N."/>
            <person name="Grigoriev I.V."/>
            <person name="Debuchy R."/>
            <person name="Gladieux P."/>
            <person name="Hiltunen Thoren M."/>
            <person name="Johannesson H."/>
        </authorList>
    </citation>
    <scope>NUCLEOTIDE SEQUENCE</scope>
    <source>
        <strain evidence="2">CBS 232.78</strain>
    </source>
</reference>
<protein>
    <submittedName>
        <fullName evidence="2">Uncharacterized protein</fullName>
    </submittedName>
</protein>
<name>A0AAE0K6V6_9PEZI</name>
<reference evidence="2" key="2">
    <citation type="submission" date="2023-06" db="EMBL/GenBank/DDBJ databases">
        <authorList>
            <consortium name="Lawrence Berkeley National Laboratory"/>
            <person name="Haridas S."/>
            <person name="Hensen N."/>
            <person name="Bonometti L."/>
            <person name="Westerberg I."/>
            <person name="Brannstrom I.O."/>
            <person name="Guillou S."/>
            <person name="Cros-Aarteil S."/>
            <person name="Calhoun S."/>
            <person name="Kuo A."/>
            <person name="Mondo S."/>
            <person name="Pangilinan J."/>
            <person name="Riley R."/>
            <person name="LaButti K."/>
            <person name="Andreopoulos B."/>
            <person name="Lipzen A."/>
            <person name="Chen C."/>
            <person name="Yanf M."/>
            <person name="Daum C."/>
            <person name="Ng V."/>
            <person name="Clum A."/>
            <person name="Steindorff A."/>
            <person name="Ohm R."/>
            <person name="Martin F."/>
            <person name="Silar P."/>
            <person name="Natvig D."/>
            <person name="Lalanne C."/>
            <person name="Gautier V."/>
            <person name="Ament-velasquez S.L."/>
            <person name="Kruys A."/>
            <person name="Hutchinson M.I."/>
            <person name="Powell A.J."/>
            <person name="Barry K."/>
            <person name="Miller A.N."/>
            <person name="Grigoriev I.V."/>
            <person name="Debuchy R."/>
            <person name="Gladieux P."/>
            <person name="Thoren M.H."/>
            <person name="Johannesson H."/>
        </authorList>
    </citation>
    <scope>NUCLEOTIDE SEQUENCE</scope>
    <source>
        <strain evidence="2">CBS 232.78</strain>
    </source>
</reference>
<keyword evidence="3" id="KW-1185">Reference proteome</keyword>